<sequence length="60" mass="6467">MADDALRSGFQAKPTSLLVYLSIALTGSAVTAILMLFADRGTGKHRARRPLSRLAQSDSY</sequence>
<keyword evidence="1" id="KW-1133">Transmembrane helix</keyword>
<proteinExistence type="predicted"/>
<evidence type="ECO:0000256" key="1">
    <source>
        <dbReference type="SAM" id="Phobius"/>
    </source>
</evidence>
<evidence type="ECO:0000313" key="3">
    <source>
        <dbReference type="Proteomes" id="UP001165042"/>
    </source>
</evidence>
<feature type="transmembrane region" description="Helical" evidence="1">
    <location>
        <begin position="17"/>
        <end position="38"/>
    </location>
</feature>
<evidence type="ECO:0000313" key="2">
    <source>
        <dbReference type="EMBL" id="GLW92318.1"/>
    </source>
</evidence>
<dbReference type="EMBL" id="BSSD01000004">
    <property type="protein sequence ID" value="GLW92318.1"/>
    <property type="molecule type" value="Genomic_DNA"/>
</dbReference>
<gene>
    <name evidence="2" type="ORF">Aglo03_31340</name>
</gene>
<keyword evidence="3" id="KW-1185">Reference proteome</keyword>
<reference evidence="2" key="1">
    <citation type="submission" date="2023-02" db="EMBL/GenBank/DDBJ databases">
        <title>Actinokineospora globicatena NBRC 15670.</title>
        <authorList>
            <person name="Ichikawa N."/>
            <person name="Sato H."/>
            <person name="Tonouchi N."/>
        </authorList>
    </citation>
    <scope>NUCLEOTIDE SEQUENCE</scope>
    <source>
        <strain evidence="2">NBRC 15670</strain>
    </source>
</reference>
<keyword evidence="1" id="KW-0812">Transmembrane</keyword>
<dbReference type="Proteomes" id="UP001165042">
    <property type="component" value="Unassembled WGS sequence"/>
</dbReference>
<dbReference type="AlphaFoldDB" id="A0A9W6QKV5"/>
<comment type="caution">
    <text evidence="2">The sequence shown here is derived from an EMBL/GenBank/DDBJ whole genome shotgun (WGS) entry which is preliminary data.</text>
</comment>
<accession>A0A9W6QKV5</accession>
<organism evidence="2 3">
    <name type="scientific">Actinokineospora globicatena</name>
    <dbReference type="NCBI Taxonomy" id="103729"/>
    <lineage>
        <taxon>Bacteria</taxon>
        <taxon>Bacillati</taxon>
        <taxon>Actinomycetota</taxon>
        <taxon>Actinomycetes</taxon>
        <taxon>Pseudonocardiales</taxon>
        <taxon>Pseudonocardiaceae</taxon>
        <taxon>Actinokineospora</taxon>
    </lineage>
</organism>
<protein>
    <submittedName>
        <fullName evidence="2">Uncharacterized protein</fullName>
    </submittedName>
</protein>
<name>A0A9W6QKV5_9PSEU</name>
<keyword evidence="1" id="KW-0472">Membrane</keyword>